<dbReference type="AlphaFoldDB" id="A0AAW0D108"/>
<evidence type="ECO:0000313" key="2">
    <source>
        <dbReference type="Proteomes" id="UP001362999"/>
    </source>
</evidence>
<keyword evidence="2" id="KW-1185">Reference proteome</keyword>
<dbReference type="PANTHER" id="PTHR38926">
    <property type="entry name" value="F-BOX DOMAIN CONTAINING PROTEIN, EXPRESSED"/>
    <property type="match status" value="1"/>
</dbReference>
<name>A0AAW0D108_9AGAR</name>
<proteinExistence type="predicted"/>
<dbReference type="PANTHER" id="PTHR38926:SF5">
    <property type="entry name" value="F-BOX AND LEUCINE-RICH REPEAT PROTEIN 6"/>
    <property type="match status" value="1"/>
</dbReference>
<accession>A0AAW0D108</accession>
<evidence type="ECO:0008006" key="3">
    <source>
        <dbReference type="Google" id="ProtNLM"/>
    </source>
</evidence>
<evidence type="ECO:0000313" key="1">
    <source>
        <dbReference type="EMBL" id="KAK7044494.1"/>
    </source>
</evidence>
<dbReference type="InterPro" id="IPR032675">
    <property type="entry name" value="LRR_dom_sf"/>
</dbReference>
<comment type="caution">
    <text evidence="1">The sequence shown here is derived from an EMBL/GenBank/DDBJ whole genome shotgun (WGS) entry which is preliminary data.</text>
</comment>
<protein>
    <recommendedName>
        <fullName evidence="3">F-box domain-containing protein</fullName>
    </recommendedName>
</protein>
<sequence length="533" mass="59740">MHRCLLVAEIVCLISHQIENSSLPSFARVCKAFRDPALDVLWSHQDSLGNLLRCMPEGVWEEAPGVDEDVTWSLTRPVLPSDWERPLLYARRVKVFIHDARTRVMNRPTSSEFMDSLRDCLPCQHLFPNIQTLWFYSHDEWTFRFVRLFLGPLINSMFLASPQSMTDLSLLAIIAADCPTLRSLEIVCTDTELDSETAVSALIHGLHGLEHIKVPCLNNAALEHAARLPSLKTLQLRSQTTLDPFRDTFVSNSTLFPALRTLAISGDNIDAVLPLLTLITNVQVESLAVDLPHELPAKCISQLYSAIARYCMKNRTSLKQLSYGHAPRRPTAIATSAETTAYLLKSPQVLLLTSFENLVFCTLASPLGFDLDNSTTADLAQAWPHLRELHIVAGAFVNHPSHVTLEGLLPFAQNCPHLSRLALPLEVSSPPSWPRKIQSSDGKRISQNALIVLDVCRSRLDINPLHVAAFLSSVFPRLGWIFTDQEPPPEDPPEDDVEESTEGLTFHERWKAVAAALPFLRNARAEERIWLRQ</sequence>
<reference evidence="1 2" key="1">
    <citation type="journal article" date="2024" name="J Genomics">
        <title>Draft genome sequencing and assembly of Favolaschia claudopus CIRM-BRFM 2984 isolated from oak limbs.</title>
        <authorList>
            <person name="Navarro D."/>
            <person name="Drula E."/>
            <person name="Chaduli D."/>
            <person name="Cazenave R."/>
            <person name="Ahrendt S."/>
            <person name="Wang J."/>
            <person name="Lipzen A."/>
            <person name="Daum C."/>
            <person name="Barry K."/>
            <person name="Grigoriev I.V."/>
            <person name="Favel A."/>
            <person name="Rosso M.N."/>
            <person name="Martin F."/>
        </authorList>
    </citation>
    <scope>NUCLEOTIDE SEQUENCE [LARGE SCALE GENOMIC DNA]</scope>
    <source>
        <strain evidence="1 2">CIRM-BRFM 2984</strain>
    </source>
</reference>
<dbReference type="Proteomes" id="UP001362999">
    <property type="component" value="Unassembled WGS sequence"/>
</dbReference>
<organism evidence="1 2">
    <name type="scientific">Favolaschia claudopus</name>
    <dbReference type="NCBI Taxonomy" id="2862362"/>
    <lineage>
        <taxon>Eukaryota</taxon>
        <taxon>Fungi</taxon>
        <taxon>Dikarya</taxon>
        <taxon>Basidiomycota</taxon>
        <taxon>Agaricomycotina</taxon>
        <taxon>Agaricomycetes</taxon>
        <taxon>Agaricomycetidae</taxon>
        <taxon>Agaricales</taxon>
        <taxon>Marasmiineae</taxon>
        <taxon>Mycenaceae</taxon>
        <taxon>Favolaschia</taxon>
    </lineage>
</organism>
<dbReference type="EMBL" id="JAWWNJ010000011">
    <property type="protein sequence ID" value="KAK7044494.1"/>
    <property type="molecule type" value="Genomic_DNA"/>
</dbReference>
<dbReference type="SUPFAM" id="SSF52047">
    <property type="entry name" value="RNI-like"/>
    <property type="match status" value="1"/>
</dbReference>
<gene>
    <name evidence="1" type="ORF">R3P38DRAFT_2879087</name>
</gene>
<dbReference type="Gene3D" id="3.80.10.10">
    <property type="entry name" value="Ribonuclease Inhibitor"/>
    <property type="match status" value="1"/>
</dbReference>